<dbReference type="EMBL" id="CP012333">
    <property type="protein sequence ID" value="AKU99283.1"/>
    <property type="molecule type" value="Genomic_DNA"/>
</dbReference>
<accession>A0A0K1Q0I0</accession>
<name>A0A0K1Q0I0_9BACT</name>
<evidence type="ECO:0000313" key="2">
    <source>
        <dbReference type="Proteomes" id="UP000064967"/>
    </source>
</evidence>
<dbReference type="AlphaFoldDB" id="A0A0K1Q0I0"/>
<protein>
    <recommendedName>
        <fullName evidence="3">Glutathionylspermidine synthase pre-ATP-grasp-like domain-containing protein</fullName>
    </recommendedName>
</protein>
<sequence>MTETRPLRVGPRVGAQAFSRIRRKMELSHFKWDAQIGDVTTLTPYALLITPSTWNELARLAEALTRETLAMEAELLGRPELHDELALPRPLRELLQRGEPTPSAVRTMRFDFHYTTDGWRISEVNSDVPGGFTEASAFTQYMSNATPGTRPTGDPTKAIVDAMERVIGRSGKSGVVALMNAPGHMEDHQVVAHLASTLCARGRRLPSSRRCLRA</sequence>
<evidence type="ECO:0000313" key="1">
    <source>
        <dbReference type="EMBL" id="AKU99283.1"/>
    </source>
</evidence>
<dbReference type="KEGG" id="llu:AKJ09_05947"/>
<keyword evidence="2" id="KW-1185">Reference proteome</keyword>
<gene>
    <name evidence="1" type="ORF">AKJ09_05947</name>
</gene>
<reference evidence="1 2" key="1">
    <citation type="submission" date="2015-08" db="EMBL/GenBank/DDBJ databases">
        <authorList>
            <person name="Babu N.S."/>
            <person name="Beckwith C.J."/>
            <person name="Beseler K.G."/>
            <person name="Brison A."/>
            <person name="Carone J.V."/>
            <person name="Caskin T.P."/>
            <person name="Diamond M."/>
            <person name="Durham M.E."/>
            <person name="Foxe J.M."/>
            <person name="Go M."/>
            <person name="Henderson B.A."/>
            <person name="Jones I.B."/>
            <person name="McGettigan J.A."/>
            <person name="Micheletti S.J."/>
            <person name="Nasrallah M.E."/>
            <person name="Ortiz D."/>
            <person name="Piller C.R."/>
            <person name="Privatt S.R."/>
            <person name="Schneider S.L."/>
            <person name="Sharp S."/>
            <person name="Smith T.C."/>
            <person name="Stanton J.D."/>
            <person name="Ullery H.E."/>
            <person name="Wilson R.J."/>
            <person name="Serrano M.G."/>
            <person name="Buck G."/>
            <person name="Lee V."/>
            <person name="Wang Y."/>
            <person name="Carvalho R."/>
            <person name="Voegtly L."/>
            <person name="Shi R."/>
            <person name="Duckworth R."/>
            <person name="Johnson A."/>
            <person name="Loviza R."/>
            <person name="Walstead R."/>
            <person name="Shah Z."/>
            <person name="Kiflezghi M."/>
            <person name="Wade K."/>
            <person name="Ball S.L."/>
            <person name="Bradley K.W."/>
            <person name="Asai D.J."/>
            <person name="Bowman C.A."/>
            <person name="Russell D.A."/>
            <person name="Pope W.H."/>
            <person name="Jacobs-Sera D."/>
            <person name="Hendrix R.W."/>
            <person name="Hatfull G.F."/>
        </authorList>
    </citation>
    <scope>NUCLEOTIDE SEQUENCE [LARGE SCALE GENOMIC DNA]</scope>
    <source>
        <strain evidence="1 2">DSM 27648</strain>
    </source>
</reference>
<dbReference type="Proteomes" id="UP000064967">
    <property type="component" value="Chromosome"/>
</dbReference>
<dbReference type="STRING" id="1391654.AKJ09_05947"/>
<evidence type="ECO:0008006" key="3">
    <source>
        <dbReference type="Google" id="ProtNLM"/>
    </source>
</evidence>
<proteinExistence type="predicted"/>
<dbReference type="SUPFAM" id="SSF56059">
    <property type="entry name" value="Glutathione synthetase ATP-binding domain-like"/>
    <property type="match status" value="1"/>
</dbReference>
<organism evidence="1 2">
    <name type="scientific">Labilithrix luteola</name>
    <dbReference type="NCBI Taxonomy" id="1391654"/>
    <lineage>
        <taxon>Bacteria</taxon>
        <taxon>Pseudomonadati</taxon>
        <taxon>Myxococcota</taxon>
        <taxon>Polyangia</taxon>
        <taxon>Polyangiales</taxon>
        <taxon>Labilitrichaceae</taxon>
        <taxon>Labilithrix</taxon>
    </lineage>
</organism>